<keyword evidence="8" id="KW-1185">Reference proteome</keyword>
<dbReference type="Proteomes" id="UP000694941">
    <property type="component" value="Unplaced"/>
</dbReference>
<keyword evidence="5 7" id="KW-0472">Membrane</keyword>
<dbReference type="PANTHER" id="PTHR43385">
    <property type="entry name" value="RIBOFLAVIN TRANSPORTER RIBJ"/>
    <property type="match status" value="1"/>
</dbReference>
<feature type="transmembrane region" description="Helical" evidence="7">
    <location>
        <begin position="146"/>
        <end position="166"/>
    </location>
</feature>
<evidence type="ECO:0000256" key="7">
    <source>
        <dbReference type="SAM" id="Phobius"/>
    </source>
</evidence>
<protein>
    <submittedName>
        <fullName evidence="9 10">Uncharacterized protein LOC111083472</fullName>
    </submittedName>
</protein>
<dbReference type="RefSeq" id="XP_022235727.1">
    <property type="nucleotide sequence ID" value="XM_022380019.1"/>
</dbReference>
<comment type="subcellular location">
    <subcellularLocation>
        <location evidence="1">Membrane</location>
        <topology evidence="1">Multi-pass membrane protein</topology>
    </subcellularLocation>
</comment>
<dbReference type="RefSeq" id="XP_022235726.1">
    <property type="nucleotide sequence ID" value="XM_022380018.1"/>
</dbReference>
<evidence type="ECO:0000256" key="2">
    <source>
        <dbReference type="ARBA" id="ARBA00022448"/>
    </source>
</evidence>
<gene>
    <name evidence="9 10 11" type="primary">LOC111083472</name>
</gene>
<evidence type="ECO:0000256" key="4">
    <source>
        <dbReference type="ARBA" id="ARBA00022989"/>
    </source>
</evidence>
<evidence type="ECO:0000313" key="10">
    <source>
        <dbReference type="RefSeq" id="XP_022235726.1"/>
    </source>
</evidence>
<dbReference type="SUPFAM" id="SSF103473">
    <property type="entry name" value="MFS general substrate transporter"/>
    <property type="match status" value="1"/>
</dbReference>
<proteinExistence type="predicted"/>
<organism evidence="8 10">
    <name type="scientific">Limulus polyphemus</name>
    <name type="common">Atlantic horseshoe crab</name>
    <dbReference type="NCBI Taxonomy" id="6850"/>
    <lineage>
        <taxon>Eukaryota</taxon>
        <taxon>Metazoa</taxon>
        <taxon>Ecdysozoa</taxon>
        <taxon>Arthropoda</taxon>
        <taxon>Chelicerata</taxon>
        <taxon>Merostomata</taxon>
        <taxon>Xiphosura</taxon>
        <taxon>Limulidae</taxon>
        <taxon>Limulus</taxon>
    </lineage>
</organism>
<dbReference type="PANTHER" id="PTHR43385:SF1">
    <property type="entry name" value="RIBOFLAVIN TRANSPORTER RIBJ"/>
    <property type="match status" value="1"/>
</dbReference>
<dbReference type="RefSeq" id="XP_022235725.1">
    <property type="nucleotide sequence ID" value="XM_022380017.1"/>
</dbReference>
<keyword evidence="4 7" id="KW-1133">Transmembrane helix</keyword>
<feature type="transmembrane region" description="Helical" evidence="7">
    <location>
        <begin position="192"/>
        <end position="214"/>
    </location>
</feature>
<dbReference type="GeneID" id="111083472"/>
<dbReference type="Gene3D" id="1.20.1250.20">
    <property type="entry name" value="MFS general substrate transporter like domains"/>
    <property type="match status" value="1"/>
</dbReference>
<dbReference type="Pfam" id="PF07690">
    <property type="entry name" value="MFS_1"/>
    <property type="match status" value="1"/>
</dbReference>
<feature type="transmembrane region" description="Helical" evidence="7">
    <location>
        <begin position="53"/>
        <end position="74"/>
    </location>
</feature>
<evidence type="ECO:0000256" key="3">
    <source>
        <dbReference type="ARBA" id="ARBA00022692"/>
    </source>
</evidence>
<evidence type="ECO:0000256" key="1">
    <source>
        <dbReference type="ARBA" id="ARBA00004141"/>
    </source>
</evidence>
<evidence type="ECO:0000256" key="6">
    <source>
        <dbReference type="SAM" id="MobiDB-lite"/>
    </source>
</evidence>
<keyword evidence="3 7" id="KW-0812">Transmembrane</keyword>
<evidence type="ECO:0000256" key="5">
    <source>
        <dbReference type="ARBA" id="ARBA00023136"/>
    </source>
</evidence>
<dbReference type="InterPro" id="IPR011701">
    <property type="entry name" value="MFS"/>
</dbReference>
<feature type="transmembrane region" description="Helical" evidence="7">
    <location>
        <begin position="86"/>
        <end position="106"/>
    </location>
</feature>
<evidence type="ECO:0000313" key="11">
    <source>
        <dbReference type="RefSeq" id="XP_022235727.1"/>
    </source>
</evidence>
<feature type="transmembrane region" description="Helical" evidence="7">
    <location>
        <begin position="14"/>
        <end position="33"/>
    </location>
</feature>
<accession>A0ABM1RWH1</accession>
<dbReference type="InterPro" id="IPR052983">
    <property type="entry name" value="MFS_Riboflavin_Transporter"/>
</dbReference>
<dbReference type="InterPro" id="IPR036259">
    <property type="entry name" value="MFS_trans_sf"/>
</dbReference>
<feature type="compositionally biased region" description="Polar residues" evidence="6">
    <location>
        <begin position="290"/>
        <end position="313"/>
    </location>
</feature>
<feature type="transmembrane region" description="Helical" evidence="7">
    <location>
        <begin position="112"/>
        <end position="134"/>
    </location>
</feature>
<reference evidence="9 10" key="1">
    <citation type="submission" date="2025-05" db="UniProtKB">
        <authorList>
            <consortium name="RefSeq"/>
        </authorList>
    </citation>
    <scope>IDENTIFICATION</scope>
    <source>
        <tissue evidence="9 10">Muscle</tissue>
    </source>
</reference>
<evidence type="ECO:0000313" key="9">
    <source>
        <dbReference type="RefSeq" id="XP_022235725.1"/>
    </source>
</evidence>
<keyword evidence="2" id="KW-0813">Transport</keyword>
<name>A0ABM1RWH1_LIMPO</name>
<feature type="region of interest" description="Disordered" evidence="6">
    <location>
        <begin position="290"/>
        <end position="317"/>
    </location>
</feature>
<evidence type="ECO:0000313" key="8">
    <source>
        <dbReference type="Proteomes" id="UP000694941"/>
    </source>
</evidence>
<sequence>MNCLEKLRRNKDRILAVFGGFLIYVCLGYYLTFGNMTTYMTSYLKLRVDESITYTRSLWILSTCIIGRGFITVLGGYLEQKIGTRWPVAIGCLFFSLSVFLTAWSIKAGFGAVVIVYGLLQGFGLGLDYIPPLVTPVKWFPEKSGLATSFISCGFGVGPLIFNNVITSYLNPKNVSPNEDGYFTDDDLLDRLPYVLLILTGLLVLFQVTACILLKPHPDFDKNKNPFRRGIRNKNSKKIKSSLNKNLTTTTICSDGTINDNSINRPDDVTLIKFNRNNCSVETRSSTLYNESPIQTPSSVNKTKQHVQTSPGNSEGKDMAILVSSNDEYKNKELNQQDFVTASGYDDNNHTEYLTVKEALKKKEFYIMTSFLFLQYCLSSYFSSLYKVIQCNFR</sequence>